<proteinExistence type="predicted"/>
<dbReference type="RefSeq" id="WP_172632494.1">
    <property type="nucleotide sequence ID" value="NZ_BIXY01000157.1"/>
</dbReference>
<dbReference type="InterPro" id="IPR039532">
    <property type="entry name" value="TetR_C_Firmicutes"/>
</dbReference>
<evidence type="ECO:0000313" key="5">
    <source>
        <dbReference type="Proteomes" id="UP000322530"/>
    </source>
</evidence>
<evidence type="ECO:0000256" key="2">
    <source>
        <dbReference type="PROSITE-ProRule" id="PRU00335"/>
    </source>
</evidence>
<accession>A0A5A5TLI9</accession>
<name>A0A5A5TLI9_9CHLR</name>
<dbReference type="EMBL" id="BIXY01000157">
    <property type="protein sequence ID" value="GCF11854.1"/>
    <property type="molecule type" value="Genomic_DNA"/>
</dbReference>
<dbReference type="SUPFAM" id="SSF46689">
    <property type="entry name" value="Homeodomain-like"/>
    <property type="match status" value="1"/>
</dbReference>
<dbReference type="PANTHER" id="PTHR43479">
    <property type="entry name" value="ACREF/ENVCD OPERON REPRESSOR-RELATED"/>
    <property type="match status" value="1"/>
</dbReference>
<evidence type="ECO:0000259" key="3">
    <source>
        <dbReference type="PROSITE" id="PS50977"/>
    </source>
</evidence>
<dbReference type="Proteomes" id="UP000322530">
    <property type="component" value="Unassembled WGS sequence"/>
</dbReference>
<evidence type="ECO:0000313" key="4">
    <source>
        <dbReference type="EMBL" id="GCF11854.1"/>
    </source>
</evidence>
<protein>
    <submittedName>
        <fullName evidence="4">TetR family transcriptional regulator</fullName>
    </submittedName>
</protein>
<dbReference type="PROSITE" id="PS50977">
    <property type="entry name" value="HTH_TETR_2"/>
    <property type="match status" value="1"/>
</dbReference>
<dbReference type="Pfam" id="PF14278">
    <property type="entry name" value="TetR_C_8"/>
    <property type="match status" value="1"/>
</dbReference>
<sequence length="199" mass="23275">MHNPEITEDLRVRRTRKMLQQAFFECTAEKGFAALTVRDITERAMVKRSTFYRHYLDKYDLLEQYLNEMYVSFEDQQVIAGPNPPEVSSSLIDLLKHIQQFAGFYRVMLGMQGDPLFTQRFRHKIEKGFFSCFNQVFPEFICQPDTPSLDLRLKVITSAGCGAIIWWLEQEQPSPPEQFATWLNQFIYDIAATSLKPKT</sequence>
<comment type="caution">
    <text evidence="4">The sequence shown here is derived from an EMBL/GenBank/DDBJ whole genome shotgun (WGS) entry which is preliminary data.</text>
</comment>
<dbReference type="AlphaFoldDB" id="A0A5A5TLI9"/>
<organism evidence="4 5">
    <name type="scientific">Dictyobacter arantiisoli</name>
    <dbReference type="NCBI Taxonomy" id="2014874"/>
    <lineage>
        <taxon>Bacteria</taxon>
        <taxon>Bacillati</taxon>
        <taxon>Chloroflexota</taxon>
        <taxon>Ktedonobacteria</taxon>
        <taxon>Ktedonobacterales</taxon>
        <taxon>Dictyobacteraceae</taxon>
        <taxon>Dictyobacter</taxon>
    </lineage>
</organism>
<dbReference type="InterPro" id="IPR050624">
    <property type="entry name" value="HTH-type_Tx_Regulator"/>
</dbReference>
<dbReference type="PANTHER" id="PTHR43479:SF7">
    <property type="entry name" value="TETR-FAMILY TRANSCRIPTIONAL REGULATOR"/>
    <property type="match status" value="1"/>
</dbReference>
<evidence type="ECO:0000256" key="1">
    <source>
        <dbReference type="ARBA" id="ARBA00023125"/>
    </source>
</evidence>
<dbReference type="Pfam" id="PF00440">
    <property type="entry name" value="TetR_N"/>
    <property type="match status" value="1"/>
</dbReference>
<keyword evidence="5" id="KW-1185">Reference proteome</keyword>
<dbReference type="GO" id="GO:0003677">
    <property type="term" value="F:DNA binding"/>
    <property type="evidence" value="ECO:0007669"/>
    <property type="project" value="UniProtKB-UniRule"/>
</dbReference>
<gene>
    <name evidence="4" type="ORF">KDI_54180</name>
</gene>
<reference evidence="4 5" key="1">
    <citation type="submission" date="2019-01" db="EMBL/GenBank/DDBJ databases">
        <title>Draft genome sequence of Dictyobacter sp. Uno17.</title>
        <authorList>
            <person name="Wang C.M."/>
            <person name="Zheng Y."/>
            <person name="Sakai Y."/>
            <person name="Abe K."/>
            <person name="Yokota A."/>
            <person name="Yabe S."/>
        </authorList>
    </citation>
    <scope>NUCLEOTIDE SEQUENCE [LARGE SCALE GENOMIC DNA]</scope>
    <source>
        <strain evidence="4 5">Uno17</strain>
    </source>
</reference>
<dbReference type="InterPro" id="IPR001647">
    <property type="entry name" value="HTH_TetR"/>
</dbReference>
<dbReference type="InterPro" id="IPR009057">
    <property type="entry name" value="Homeodomain-like_sf"/>
</dbReference>
<dbReference type="Gene3D" id="1.10.357.10">
    <property type="entry name" value="Tetracycline Repressor, domain 2"/>
    <property type="match status" value="1"/>
</dbReference>
<keyword evidence="1 2" id="KW-0238">DNA-binding</keyword>
<feature type="DNA-binding region" description="H-T-H motif" evidence="2">
    <location>
        <begin position="36"/>
        <end position="55"/>
    </location>
</feature>
<feature type="domain" description="HTH tetR-type" evidence="3">
    <location>
        <begin position="13"/>
        <end position="73"/>
    </location>
</feature>